<sequence>MGFCRRCGDIVAGPRCKCGGTSVAAVVKWNQDHNKPSPDRWSRTYVTKEKSIPPSDTPANAISDNYLISSTGASTDAPAKRFPRPNPTYSFSPVSLSSHVSAHIASATTSRPPSPLKNSVYSEDSSSISPDAAAGILPNPNGSELAKVYGSILQPQESLATYTCALCSSPFPPDATIYPDPSTISSEIPLSAGSRNRFLCCPCFTENGGSKGNCPTCHRPVLILKSEGAFIENGGGVWHKNCFNCSGCFKNIGDTPMVDLLGRPSCTDCFDSCLKRPAADSPQRWGNDSPNSNLGGTKRNNRSREGSPALEELEQRLGIVRSRESTPTAERTLAGGKSPRDVGGSPPKHHSTSNAASPTVEQQFARVKGDTSLVIDSSPFAASPRDAFSKALQRFKSPEPDSPDEGSPVRPNGTYRLKTPDFGSPLSDGSPRRSYNRFKSPEPDTPISSPASGATGSPLYGSSASKQSTEEAIDEMKRRFLRQISPSASSGYRNTSSSATTTPTRQPRLSNSSAFSGDTRTSASRIPRASTSPSLKCSGSAHSLRSSIRQDVMGGPDYTLRRDRTGNAEVESLLGTFPQISDLIDLESPEDSPNELEGSLSTPPLSLSVSPSSALSPIGLGLRMRTSMLDLKPDYPLSVPNTPGLASDMSDTTSVSQSSPPSTPPSISPPSRRAKEDAGTGKVISHVTGNSKSAPRFPDTTPTPKSKTAAPSSAAFSSPTLLSANARCAKCGLALFSTKHGGKFVTVPELPGAPPKTYHTACFRCTLCEGMFEETEGGRAVFVRGDQGVCHLECAPPEKIKMRQITTQIPKRTISATVPLQPVETHRSSYSATTATSSRYERPPPSAPPSTTSFTSRFGGSAACPGCSQAVSPMERGVVPGPQGTRWHATCLLCGGKDAKGRRKEAGKPGCGKKLDSAAKNDRDGGVWCRECLLLLPAAMRQSPAPVRSPVVASHTGGRGPFGGVAPQLTGTTTIARQFTGLGGPSDATLLRQMTGGGLSPTRQLTSSPTKMYDGPRPGAGRYPRPKSVTGMRSDSGGRGMFLVRQLTGGNGV</sequence>
<evidence type="ECO:0000256" key="7">
    <source>
        <dbReference type="SAM" id="MobiDB-lite"/>
    </source>
</evidence>
<evidence type="ECO:0000256" key="6">
    <source>
        <dbReference type="PROSITE-ProRule" id="PRU00125"/>
    </source>
</evidence>
<dbReference type="Pfam" id="PF00412">
    <property type="entry name" value="LIM"/>
    <property type="match status" value="1"/>
</dbReference>
<evidence type="ECO:0000259" key="8">
    <source>
        <dbReference type="PROSITE" id="PS50023"/>
    </source>
</evidence>
<feature type="domain" description="LIM zinc-binding" evidence="8">
    <location>
        <begin position="212"/>
        <end position="276"/>
    </location>
</feature>
<feature type="compositionally biased region" description="Low complexity" evidence="7">
    <location>
        <begin position="828"/>
        <end position="838"/>
    </location>
</feature>
<dbReference type="EMBL" id="BFAD01000001">
    <property type="protein sequence ID" value="GBE78377.1"/>
    <property type="molecule type" value="Genomic_DNA"/>
</dbReference>
<evidence type="ECO:0000313" key="9">
    <source>
        <dbReference type="EMBL" id="GBE78377.1"/>
    </source>
</evidence>
<feature type="region of interest" description="Disordered" evidence="7">
    <location>
        <begin position="278"/>
        <end position="361"/>
    </location>
</feature>
<keyword evidence="5" id="KW-0539">Nucleus</keyword>
<feature type="region of interest" description="Disordered" evidence="7">
    <location>
        <begin position="995"/>
        <end position="1040"/>
    </location>
</feature>
<organism evidence="9 10">
    <name type="scientific">Sparassis crispa</name>
    <dbReference type="NCBI Taxonomy" id="139825"/>
    <lineage>
        <taxon>Eukaryota</taxon>
        <taxon>Fungi</taxon>
        <taxon>Dikarya</taxon>
        <taxon>Basidiomycota</taxon>
        <taxon>Agaricomycotina</taxon>
        <taxon>Agaricomycetes</taxon>
        <taxon>Polyporales</taxon>
        <taxon>Sparassidaceae</taxon>
        <taxon>Sparassis</taxon>
    </lineage>
</organism>
<feature type="compositionally biased region" description="Polar residues" evidence="7">
    <location>
        <begin position="446"/>
        <end position="467"/>
    </location>
</feature>
<dbReference type="SMART" id="SM00132">
    <property type="entry name" value="LIM"/>
    <property type="match status" value="3"/>
</dbReference>
<dbReference type="Gene3D" id="2.10.110.10">
    <property type="entry name" value="Cysteine Rich Protein"/>
    <property type="match status" value="3"/>
</dbReference>
<dbReference type="PROSITE" id="PS50023">
    <property type="entry name" value="LIM_DOMAIN_2"/>
    <property type="match status" value="2"/>
</dbReference>
<feature type="compositionally biased region" description="Low complexity" evidence="7">
    <location>
        <begin position="697"/>
        <end position="716"/>
    </location>
</feature>
<name>A0A401G8A0_9APHY</name>
<protein>
    <recommendedName>
        <fullName evidence="8">LIM zinc-binding domain-containing protein</fullName>
    </recommendedName>
</protein>
<dbReference type="OrthoDB" id="1112565at2759"/>
<dbReference type="GO" id="GO:0030695">
    <property type="term" value="F:GTPase regulator activity"/>
    <property type="evidence" value="ECO:0007669"/>
    <property type="project" value="UniProtKB-ARBA"/>
</dbReference>
<dbReference type="STRING" id="139825.A0A401G8A0"/>
<dbReference type="GO" id="GO:0005737">
    <property type="term" value="C:cytoplasm"/>
    <property type="evidence" value="ECO:0007669"/>
    <property type="project" value="TreeGrafter"/>
</dbReference>
<feature type="region of interest" description="Disordered" evidence="7">
    <location>
        <begin position="105"/>
        <end position="124"/>
    </location>
</feature>
<evidence type="ECO:0000256" key="1">
    <source>
        <dbReference type="ARBA" id="ARBA00004123"/>
    </source>
</evidence>
<feature type="compositionally biased region" description="Polar residues" evidence="7">
    <location>
        <begin position="284"/>
        <end position="295"/>
    </location>
</feature>
<feature type="compositionally biased region" description="Acidic residues" evidence="7">
    <location>
        <begin position="584"/>
        <end position="594"/>
    </location>
</feature>
<gene>
    <name evidence="9" type="ORF">SCP_0112620</name>
</gene>
<dbReference type="AlphaFoldDB" id="A0A401G8A0"/>
<feature type="compositionally biased region" description="Low complexity" evidence="7">
    <location>
        <begin position="650"/>
        <end position="660"/>
    </location>
</feature>
<dbReference type="PANTHER" id="PTHR24215">
    <property type="entry name" value="RHO-GTPASE-ACTIVATING PROTEIN LRG1"/>
    <property type="match status" value="1"/>
</dbReference>
<feature type="region of interest" description="Disordered" evidence="7">
    <location>
        <begin position="639"/>
        <end position="716"/>
    </location>
</feature>
<dbReference type="CDD" id="cd08368">
    <property type="entry name" value="LIM"/>
    <property type="match status" value="1"/>
</dbReference>
<comment type="subcellular location">
    <subcellularLocation>
        <location evidence="1">Nucleus</location>
    </subcellularLocation>
</comment>
<proteinExistence type="predicted"/>
<keyword evidence="4 6" id="KW-0862">Zinc</keyword>
<evidence type="ECO:0000313" key="10">
    <source>
        <dbReference type="Proteomes" id="UP000287166"/>
    </source>
</evidence>
<feature type="compositionally biased region" description="Low complexity" evidence="7">
    <location>
        <begin position="599"/>
        <end position="613"/>
    </location>
</feature>
<feature type="domain" description="LIM zinc-binding" evidence="8">
    <location>
        <begin position="726"/>
        <end position="801"/>
    </location>
</feature>
<feature type="region of interest" description="Disordered" evidence="7">
    <location>
        <begin position="484"/>
        <end position="545"/>
    </location>
</feature>
<dbReference type="GO" id="GO:0046872">
    <property type="term" value="F:metal ion binding"/>
    <property type="evidence" value="ECO:0007669"/>
    <property type="project" value="UniProtKB-KW"/>
</dbReference>
<feature type="region of interest" description="Disordered" evidence="7">
    <location>
        <begin position="824"/>
        <end position="857"/>
    </location>
</feature>
<dbReference type="PROSITE" id="PS00478">
    <property type="entry name" value="LIM_DOMAIN_1"/>
    <property type="match status" value="1"/>
</dbReference>
<dbReference type="InterPro" id="IPR001781">
    <property type="entry name" value="Znf_LIM"/>
</dbReference>
<dbReference type="GeneID" id="38775294"/>
<feature type="region of interest" description="Disordered" evidence="7">
    <location>
        <begin position="395"/>
        <end position="472"/>
    </location>
</feature>
<evidence type="ECO:0000256" key="5">
    <source>
        <dbReference type="ARBA" id="ARBA00023242"/>
    </source>
</evidence>
<dbReference type="GO" id="GO:0005634">
    <property type="term" value="C:nucleus"/>
    <property type="evidence" value="ECO:0007669"/>
    <property type="project" value="UniProtKB-SubCell"/>
</dbReference>
<keyword evidence="6" id="KW-0440">LIM domain</keyword>
<dbReference type="Proteomes" id="UP000287166">
    <property type="component" value="Unassembled WGS sequence"/>
</dbReference>
<dbReference type="InParanoid" id="A0A401G8A0"/>
<keyword evidence="2 6" id="KW-0479">Metal-binding</keyword>
<evidence type="ECO:0000256" key="4">
    <source>
        <dbReference type="ARBA" id="ARBA00022833"/>
    </source>
</evidence>
<feature type="compositionally biased region" description="Polar residues" evidence="7">
    <location>
        <begin position="1001"/>
        <end position="1010"/>
    </location>
</feature>
<feature type="compositionally biased region" description="Polar residues" evidence="7">
    <location>
        <begin position="352"/>
        <end position="361"/>
    </location>
</feature>
<evidence type="ECO:0000256" key="2">
    <source>
        <dbReference type="ARBA" id="ARBA00022723"/>
    </source>
</evidence>
<keyword evidence="10" id="KW-1185">Reference proteome</keyword>
<dbReference type="RefSeq" id="XP_027609290.1">
    <property type="nucleotide sequence ID" value="XM_027753489.1"/>
</dbReference>
<comment type="caution">
    <text evidence="9">The sequence shown here is derived from an EMBL/GenBank/DDBJ whole genome shotgun (WGS) entry which is preliminary data.</text>
</comment>
<feature type="region of interest" description="Disordered" evidence="7">
    <location>
        <begin position="581"/>
        <end position="613"/>
    </location>
</feature>
<dbReference type="PANTHER" id="PTHR24215:SF35">
    <property type="entry name" value="MUSCLE LIM PROTEIN MLP84B"/>
    <property type="match status" value="1"/>
</dbReference>
<dbReference type="GO" id="GO:0030036">
    <property type="term" value="P:actin cytoskeleton organization"/>
    <property type="evidence" value="ECO:0007669"/>
    <property type="project" value="TreeGrafter"/>
</dbReference>
<keyword evidence="3" id="KW-0677">Repeat</keyword>
<evidence type="ECO:0000256" key="3">
    <source>
        <dbReference type="ARBA" id="ARBA00022737"/>
    </source>
</evidence>
<feature type="compositionally biased region" description="Polar residues" evidence="7">
    <location>
        <begin position="106"/>
        <end position="124"/>
    </location>
</feature>
<accession>A0A401G8A0</accession>
<reference evidence="9 10" key="1">
    <citation type="journal article" date="2018" name="Sci. Rep.">
        <title>Genome sequence of the cauliflower mushroom Sparassis crispa (Hanabiratake) and its association with beneficial usage.</title>
        <authorList>
            <person name="Kiyama R."/>
            <person name="Furutani Y."/>
            <person name="Kawaguchi K."/>
            <person name="Nakanishi T."/>
        </authorList>
    </citation>
    <scope>NUCLEOTIDE SEQUENCE [LARGE SCALE GENOMIC DNA]</scope>
</reference>